<dbReference type="EMBL" id="QZAB01000304">
    <property type="protein sequence ID" value="RQD85372.1"/>
    <property type="molecule type" value="Genomic_DNA"/>
</dbReference>
<dbReference type="SUPFAM" id="SSF53300">
    <property type="entry name" value="vWA-like"/>
    <property type="match status" value="1"/>
</dbReference>
<sequence length="522" mass="57916">MVSFDNPLALLALLSIIPLIILYLLKPKPKIIKVPSLLFLMKVENNKKRFYSSLTKIIKDPLFWVQLFVLILLSLAAASPYFTTDEPLSQEHTVLIIDSSASMQANNIYQDALNHAEAQITRTNTIILASNTPEIVLNRGSSTDTRRVLNQLSPNDVIADVSSAMNRGVQEVSEHGGKIVVISDFTNWDGEDPVITKSLIESYGIEVEFINVGRSTGNVGFINGWIDLTADGYTYRGIIKNYYDRDITIDLAIFNQDDEVPFESKSLTIPEKQTRQFSIPALGPGITRVEIENEDSFMVDNIAYISVPKEIEQNVLLISDQDKLPSKTALSIIPNVRLSIADTVPSELGTYDAIIVANKEKDGILTNHEVNAVENYVKQGGSAIFVASEALDPNEVATDLLRLLPVRVGDVVDKPRGVTLNKLVTNRLTEDINFEEVAVYKYLEATPRSGANVLVETDDGTPIYSHHSLDQGTVIYIGFNDGLKQEPWNNFHNLPEYPVFWSKLINWIGGTGTISDFNVETG</sequence>
<keyword evidence="1" id="KW-1133">Transmembrane helix</keyword>
<dbReference type="Pfam" id="PF07584">
    <property type="entry name" value="BatA"/>
    <property type="match status" value="1"/>
</dbReference>
<keyword evidence="1" id="KW-0812">Transmembrane</keyword>
<dbReference type="AlphaFoldDB" id="A0A3R7VTI7"/>
<proteinExistence type="predicted"/>
<dbReference type="SUPFAM" id="SSF52317">
    <property type="entry name" value="Class I glutamine amidotransferase-like"/>
    <property type="match status" value="1"/>
</dbReference>
<feature type="transmembrane region" description="Helical" evidence="1">
    <location>
        <begin position="62"/>
        <end position="82"/>
    </location>
</feature>
<feature type="non-terminal residue" evidence="4">
    <location>
        <position position="522"/>
    </location>
</feature>
<dbReference type="Pfam" id="PF24157">
    <property type="entry name" value="DUF7408"/>
    <property type="match status" value="1"/>
</dbReference>
<organism evidence="4 5">
    <name type="scientific">Methanosalsum natronophilum</name>
    <dbReference type="NCBI Taxonomy" id="768733"/>
    <lineage>
        <taxon>Archaea</taxon>
        <taxon>Methanobacteriati</taxon>
        <taxon>Methanobacteriota</taxon>
        <taxon>Stenosarchaea group</taxon>
        <taxon>Methanomicrobia</taxon>
        <taxon>Methanosarcinales</taxon>
        <taxon>Methanosarcinaceae</taxon>
        <taxon>Methanosalsum</taxon>
    </lineage>
</organism>
<dbReference type="NCBIfam" id="TIGR02226">
    <property type="entry name" value="two_anch"/>
    <property type="match status" value="1"/>
</dbReference>
<evidence type="ECO:0000259" key="3">
    <source>
        <dbReference type="Pfam" id="PF24157"/>
    </source>
</evidence>
<dbReference type="PANTHER" id="PTHR37464">
    <property type="entry name" value="BLL2463 PROTEIN"/>
    <property type="match status" value="1"/>
</dbReference>
<evidence type="ECO:0000256" key="1">
    <source>
        <dbReference type="SAM" id="Phobius"/>
    </source>
</evidence>
<evidence type="ECO:0000313" key="5">
    <source>
        <dbReference type="Proteomes" id="UP000284763"/>
    </source>
</evidence>
<protein>
    <submittedName>
        <fullName evidence="4">Uncharacterized protein</fullName>
    </submittedName>
</protein>
<dbReference type="InterPro" id="IPR029062">
    <property type="entry name" value="Class_I_gatase-like"/>
</dbReference>
<dbReference type="InterPro" id="IPR024163">
    <property type="entry name" value="Aerotolerance_reg_N"/>
</dbReference>
<dbReference type="InterPro" id="IPR055831">
    <property type="entry name" value="DUF7408"/>
</dbReference>
<keyword evidence="1" id="KW-0472">Membrane</keyword>
<dbReference type="Gene3D" id="3.40.50.880">
    <property type="match status" value="1"/>
</dbReference>
<reference evidence="4 5" key="1">
    <citation type="submission" date="2018-08" db="EMBL/GenBank/DDBJ databases">
        <title>The metabolism and importance of syntrophic acetate oxidation coupled to methane or sulfide production in haloalkaline environments.</title>
        <authorList>
            <person name="Timmers P.H.A."/>
            <person name="Vavourakis C.D."/>
            <person name="Sorokin D.Y."/>
            <person name="Sinninghe Damste J.S."/>
            <person name="Muyzer G."/>
            <person name="Stams A.J.M."/>
            <person name="Plugge C.M."/>
        </authorList>
    </citation>
    <scope>NUCLEOTIDE SEQUENCE [LARGE SCALE GENOMIC DNA]</scope>
    <source>
        <strain evidence="4">MSAO_Arc3</strain>
    </source>
</reference>
<dbReference type="Proteomes" id="UP000284763">
    <property type="component" value="Unassembled WGS sequence"/>
</dbReference>
<evidence type="ECO:0000313" key="4">
    <source>
        <dbReference type="EMBL" id="RQD85372.1"/>
    </source>
</evidence>
<comment type="caution">
    <text evidence="4">The sequence shown here is derived from an EMBL/GenBank/DDBJ whole genome shotgun (WGS) entry which is preliminary data.</text>
</comment>
<feature type="domain" description="Aerotolerance regulator N-terminal" evidence="2">
    <location>
        <begin position="1"/>
        <end position="80"/>
    </location>
</feature>
<gene>
    <name evidence="4" type="ORF">D5R95_04765</name>
</gene>
<accession>A0A3R7VTI7</accession>
<name>A0A3R7VTI7_9EURY</name>
<dbReference type="PANTHER" id="PTHR37464:SF1">
    <property type="entry name" value="BLL2463 PROTEIN"/>
    <property type="match status" value="1"/>
</dbReference>
<evidence type="ECO:0000259" key="2">
    <source>
        <dbReference type="Pfam" id="PF07584"/>
    </source>
</evidence>
<dbReference type="InterPro" id="IPR011933">
    <property type="entry name" value="Double_TM_dom"/>
</dbReference>
<dbReference type="InterPro" id="IPR036465">
    <property type="entry name" value="vWFA_dom_sf"/>
</dbReference>
<feature type="domain" description="DUF7408" evidence="3">
    <location>
        <begin position="314"/>
        <end position="503"/>
    </location>
</feature>
<feature type="transmembrane region" description="Helical" evidence="1">
    <location>
        <begin position="6"/>
        <end position="25"/>
    </location>
</feature>